<keyword evidence="6" id="KW-0862">Zinc</keyword>
<dbReference type="CDD" id="cd09366">
    <property type="entry name" value="LIM1_Isl"/>
    <property type="match status" value="1"/>
</dbReference>
<dbReference type="PANTHER" id="PTHR24204:SF8">
    <property type="entry name" value="TAILUP, ISOFORM A"/>
    <property type="match status" value="1"/>
</dbReference>
<evidence type="ECO:0000313" key="18">
    <source>
        <dbReference type="EMBL" id="CAH1164128.1"/>
    </source>
</evidence>
<keyword evidence="10 15" id="KW-0371">Homeobox</keyword>
<dbReference type="InterPro" id="IPR017970">
    <property type="entry name" value="Homeobox_CS"/>
</dbReference>
<keyword evidence="7" id="KW-0805">Transcription regulation</keyword>
<evidence type="ECO:0000256" key="15">
    <source>
        <dbReference type="RuleBase" id="RU000682"/>
    </source>
</evidence>
<keyword evidence="3" id="KW-0479">Metal-binding</keyword>
<evidence type="ECO:0000256" key="7">
    <source>
        <dbReference type="ARBA" id="ARBA00023015"/>
    </source>
</evidence>
<evidence type="ECO:0000256" key="6">
    <source>
        <dbReference type="ARBA" id="ARBA00022833"/>
    </source>
</evidence>
<evidence type="ECO:0000256" key="3">
    <source>
        <dbReference type="ARBA" id="ARBA00022723"/>
    </source>
</evidence>
<keyword evidence="9 15" id="KW-0238">DNA-binding</keyword>
<dbReference type="PANTHER" id="PTHR24204">
    <property type="entry name" value="INSULIN GENE ENHANCER PROTEIN"/>
    <property type="match status" value="1"/>
</dbReference>
<dbReference type="CDD" id="cd00086">
    <property type="entry name" value="homeodomain"/>
    <property type="match status" value="1"/>
</dbReference>
<dbReference type="InterPro" id="IPR001781">
    <property type="entry name" value="Znf_LIM"/>
</dbReference>
<evidence type="ECO:0000256" key="2">
    <source>
        <dbReference type="ARBA" id="ARBA00022473"/>
    </source>
</evidence>
<dbReference type="InterPro" id="IPR009057">
    <property type="entry name" value="Homeodomain-like_sf"/>
</dbReference>
<dbReference type="GO" id="GO:0048665">
    <property type="term" value="P:neuron fate specification"/>
    <property type="evidence" value="ECO:0007669"/>
    <property type="project" value="InterPro"/>
</dbReference>
<evidence type="ECO:0000256" key="11">
    <source>
        <dbReference type="ARBA" id="ARBA00023159"/>
    </source>
</evidence>
<feature type="compositionally biased region" description="Low complexity" evidence="16">
    <location>
        <begin position="175"/>
        <end position="205"/>
    </location>
</feature>
<keyword evidence="19" id="KW-1185">Reference proteome</keyword>
<reference evidence="18" key="1">
    <citation type="submission" date="2022-01" db="EMBL/GenBank/DDBJ databases">
        <authorList>
            <person name="King R."/>
        </authorList>
    </citation>
    <scope>NUCLEOTIDE SEQUENCE</scope>
</reference>
<dbReference type="GO" id="GO:0046872">
    <property type="term" value="F:metal ion binding"/>
    <property type="evidence" value="ECO:0007669"/>
    <property type="project" value="UniProtKB-KW"/>
</dbReference>
<sequence>MVMSEQGGLAMHQLPMHHRGLVQPSLVMNPHPLNDSCSLDSQNKKTRRTSRCVGCGSQIHDQYILRVAPDLEWHAACLKCQECQRFLDESCTCFVRDGKTYCKVDYVRLFGTKCDKCGLSFSKSDFVMRAKSKIYHIECFRCRACARQLVPGDEFALRDGGVLYCKEDHDAMEKTAASAPATPHPAGESNNNTSLSNNNHNSNNSAELGCMSDSGSESGSHKGGSGGGHRKGGGGGGGGSDGKPTRVRTVLNEKQLHTLRTCYAANPRPDALMKEQLVEMTALSPRVIRVWFQNKRCKDKKKTILMKQQMQQEKYYTQDGRKMGYGSMQGIPMVASSPVRHDSPLGVHPLEVQAYQPPWKALSDYALHADLDQPHQPAFQQLVNQMHGYDLPPPSIPPGAGHPGLLPPADAMAHPDSTDSYVTYLESDESMPASP</sequence>
<evidence type="ECO:0000259" key="17">
    <source>
        <dbReference type="PROSITE" id="PS00478"/>
    </source>
</evidence>
<dbReference type="SUPFAM" id="SSF46689">
    <property type="entry name" value="Homeodomain-like"/>
    <property type="match status" value="1"/>
</dbReference>
<evidence type="ECO:0000256" key="10">
    <source>
        <dbReference type="ARBA" id="ARBA00023155"/>
    </source>
</evidence>
<feature type="region of interest" description="Disordered" evidence="16">
    <location>
        <begin position="387"/>
        <end position="420"/>
    </location>
</feature>
<evidence type="ECO:0000256" key="4">
    <source>
        <dbReference type="ARBA" id="ARBA00022737"/>
    </source>
</evidence>
<dbReference type="CDD" id="cd09374">
    <property type="entry name" value="LIM2_Isl"/>
    <property type="match status" value="1"/>
</dbReference>
<dbReference type="GO" id="GO:0005634">
    <property type="term" value="C:nucleus"/>
    <property type="evidence" value="ECO:0007669"/>
    <property type="project" value="UniProtKB-SubCell"/>
</dbReference>
<keyword evidence="11" id="KW-0010">Activator</keyword>
<dbReference type="Gene3D" id="1.10.10.60">
    <property type="entry name" value="Homeodomain-like"/>
    <property type="match status" value="1"/>
</dbReference>
<accession>A0A9P0GR53</accession>
<dbReference type="SMART" id="SM00132">
    <property type="entry name" value="LIM"/>
    <property type="match status" value="2"/>
</dbReference>
<keyword evidence="12" id="KW-0804">Transcription</keyword>
<keyword evidence="4" id="KW-0677">Repeat</keyword>
<evidence type="ECO:0000256" key="16">
    <source>
        <dbReference type="SAM" id="MobiDB-lite"/>
    </source>
</evidence>
<proteinExistence type="predicted"/>
<dbReference type="Pfam" id="PF00412">
    <property type="entry name" value="LIM"/>
    <property type="match status" value="2"/>
</dbReference>
<dbReference type="SUPFAM" id="SSF57716">
    <property type="entry name" value="Glucocorticoid receptor-like (DNA-binding domain)"/>
    <property type="match status" value="2"/>
</dbReference>
<evidence type="ECO:0000256" key="12">
    <source>
        <dbReference type="ARBA" id="ARBA00023163"/>
    </source>
</evidence>
<dbReference type="PROSITE" id="PS00478">
    <property type="entry name" value="LIM_DOMAIN_1"/>
    <property type="match status" value="1"/>
</dbReference>
<dbReference type="Gene3D" id="2.10.110.10">
    <property type="entry name" value="Cysteine Rich Protein"/>
    <property type="match status" value="2"/>
</dbReference>
<comment type="subcellular location">
    <subcellularLocation>
        <location evidence="1 15">Nucleus</location>
    </subcellularLocation>
</comment>
<dbReference type="InterPro" id="IPR001356">
    <property type="entry name" value="HD"/>
</dbReference>
<dbReference type="FunFam" id="1.10.10.60:FF:000041">
    <property type="entry name" value="insulin gene enhancer protein ISL-1"/>
    <property type="match status" value="1"/>
</dbReference>
<evidence type="ECO:0000256" key="13">
    <source>
        <dbReference type="ARBA" id="ARBA00023242"/>
    </source>
</evidence>
<reference evidence="18" key="2">
    <citation type="submission" date="2022-10" db="EMBL/GenBank/DDBJ databases">
        <authorList>
            <consortium name="ENA_rothamsted_submissions"/>
            <consortium name="culmorum"/>
            <person name="King R."/>
        </authorList>
    </citation>
    <scope>NUCLEOTIDE SEQUENCE</scope>
</reference>
<dbReference type="FunFam" id="2.10.110.10:FF:000034">
    <property type="entry name" value="Insulin gene enhancer protein ISL"/>
    <property type="match status" value="1"/>
</dbReference>
<dbReference type="GO" id="GO:0000981">
    <property type="term" value="F:DNA-binding transcription factor activity, RNA polymerase II-specific"/>
    <property type="evidence" value="ECO:0007669"/>
    <property type="project" value="InterPro"/>
</dbReference>
<dbReference type="FunFam" id="2.10.110.10:FF:000056">
    <property type="entry name" value="insulin gene enhancer protein ISL-1"/>
    <property type="match status" value="1"/>
</dbReference>
<evidence type="ECO:0000256" key="1">
    <source>
        <dbReference type="ARBA" id="ARBA00004123"/>
    </source>
</evidence>
<dbReference type="GO" id="GO:0045944">
    <property type="term" value="P:positive regulation of transcription by RNA polymerase II"/>
    <property type="evidence" value="ECO:0007669"/>
    <property type="project" value="InterPro"/>
</dbReference>
<feature type="region of interest" description="Disordered" evidence="16">
    <location>
        <begin position="174"/>
        <end position="246"/>
    </location>
</feature>
<dbReference type="GO" id="GO:0007409">
    <property type="term" value="P:axonogenesis"/>
    <property type="evidence" value="ECO:0007669"/>
    <property type="project" value="TreeGrafter"/>
</dbReference>
<gene>
    <name evidence="18" type="ORF">PHAECO_LOCUS8755</name>
</gene>
<dbReference type="InterPro" id="IPR047169">
    <property type="entry name" value="ISL1/2-like"/>
</dbReference>
<dbReference type="Pfam" id="PF00046">
    <property type="entry name" value="Homeodomain"/>
    <property type="match status" value="1"/>
</dbReference>
<dbReference type="EMBL" id="OU896710">
    <property type="protein sequence ID" value="CAH1164128.1"/>
    <property type="molecule type" value="Genomic_DNA"/>
</dbReference>
<dbReference type="Proteomes" id="UP001153737">
    <property type="component" value="Chromosome 4"/>
</dbReference>
<evidence type="ECO:0000313" key="19">
    <source>
        <dbReference type="Proteomes" id="UP001153737"/>
    </source>
</evidence>
<dbReference type="PROSITE" id="PS00027">
    <property type="entry name" value="HOMEOBOX_1"/>
    <property type="match status" value="1"/>
</dbReference>
<feature type="domain" description="LIM zinc-binding" evidence="17">
    <location>
        <begin position="114"/>
        <end position="149"/>
    </location>
</feature>
<evidence type="ECO:0000256" key="5">
    <source>
        <dbReference type="ARBA" id="ARBA00022782"/>
    </source>
</evidence>
<feature type="compositionally biased region" description="Gly residues" evidence="16">
    <location>
        <begin position="221"/>
        <end position="241"/>
    </location>
</feature>
<name>A0A9P0GR53_PHACE</name>
<organism evidence="18 19">
    <name type="scientific">Phaedon cochleariae</name>
    <name type="common">Mustard beetle</name>
    <dbReference type="NCBI Taxonomy" id="80249"/>
    <lineage>
        <taxon>Eukaryota</taxon>
        <taxon>Metazoa</taxon>
        <taxon>Ecdysozoa</taxon>
        <taxon>Arthropoda</taxon>
        <taxon>Hexapoda</taxon>
        <taxon>Insecta</taxon>
        <taxon>Pterygota</taxon>
        <taxon>Neoptera</taxon>
        <taxon>Endopterygota</taxon>
        <taxon>Coleoptera</taxon>
        <taxon>Polyphaga</taxon>
        <taxon>Cucujiformia</taxon>
        <taxon>Chrysomeloidea</taxon>
        <taxon>Chrysomelidae</taxon>
        <taxon>Chrysomelinae</taxon>
        <taxon>Chrysomelini</taxon>
        <taxon>Phaedon</taxon>
    </lineage>
</organism>
<dbReference type="SMART" id="SM00389">
    <property type="entry name" value="HOX"/>
    <property type="match status" value="1"/>
</dbReference>
<keyword evidence="13 15" id="KW-0539">Nucleus</keyword>
<evidence type="ECO:0000256" key="9">
    <source>
        <dbReference type="ARBA" id="ARBA00023125"/>
    </source>
</evidence>
<keyword evidence="8" id="KW-0440">LIM domain</keyword>
<evidence type="ECO:0000256" key="14">
    <source>
        <dbReference type="ARBA" id="ARBA00041167"/>
    </source>
</evidence>
<evidence type="ECO:0000256" key="8">
    <source>
        <dbReference type="ARBA" id="ARBA00023038"/>
    </source>
</evidence>
<keyword evidence="5" id="KW-0221">Differentiation</keyword>
<dbReference type="InterPro" id="IPR047244">
    <property type="entry name" value="ISL1/2-like_LIM1"/>
</dbReference>
<keyword evidence="2" id="KW-0217">Developmental protein</keyword>
<dbReference type="GO" id="GO:0003677">
    <property type="term" value="F:DNA binding"/>
    <property type="evidence" value="ECO:0007669"/>
    <property type="project" value="UniProtKB-KW"/>
</dbReference>
<protein>
    <recommendedName>
        <fullName evidence="14">Insulin gene enhancer protein ISL-1</fullName>
    </recommendedName>
</protein>
<dbReference type="AlphaFoldDB" id="A0A9P0GR53"/>
<dbReference type="OrthoDB" id="125004at2759"/>